<keyword evidence="7" id="KW-1185">Reference proteome</keyword>
<dbReference type="PANTHER" id="PTHR14226">
    <property type="entry name" value="NEUROPATHY TARGET ESTERASE/SWISS CHEESE D.MELANOGASTER"/>
    <property type="match status" value="1"/>
</dbReference>
<evidence type="ECO:0000256" key="4">
    <source>
        <dbReference type="PROSITE-ProRule" id="PRU01161"/>
    </source>
</evidence>
<keyword evidence="2" id="KW-0442">Lipid degradation</keyword>
<dbReference type="InterPro" id="IPR016035">
    <property type="entry name" value="Acyl_Trfase/lysoPLipase"/>
</dbReference>
<dbReference type="InterPro" id="IPR050301">
    <property type="entry name" value="NTE"/>
</dbReference>
<keyword evidence="1" id="KW-0378">Hydrolase</keyword>
<evidence type="ECO:0000256" key="2">
    <source>
        <dbReference type="ARBA" id="ARBA00022963"/>
    </source>
</evidence>
<evidence type="ECO:0000256" key="1">
    <source>
        <dbReference type="ARBA" id="ARBA00022801"/>
    </source>
</evidence>
<dbReference type="GO" id="GO:0052689">
    <property type="term" value="F:carboxylic ester hydrolase activity"/>
    <property type="evidence" value="ECO:0007669"/>
    <property type="project" value="UniProtKB-ARBA"/>
</dbReference>
<dbReference type="Proteomes" id="UP000740926">
    <property type="component" value="Unassembled WGS sequence"/>
</dbReference>
<keyword evidence="3" id="KW-0443">Lipid metabolism</keyword>
<feature type="short sequence motif" description="GXSXG" evidence="4">
    <location>
        <begin position="54"/>
        <end position="58"/>
    </location>
</feature>
<dbReference type="GO" id="GO:0016042">
    <property type="term" value="P:lipid catabolic process"/>
    <property type="evidence" value="ECO:0007669"/>
    <property type="project" value="UniProtKB-KW"/>
</dbReference>
<dbReference type="Pfam" id="PF01734">
    <property type="entry name" value="Patatin"/>
    <property type="match status" value="1"/>
</dbReference>
<evidence type="ECO:0000259" key="5">
    <source>
        <dbReference type="PROSITE" id="PS51635"/>
    </source>
</evidence>
<dbReference type="InterPro" id="IPR002641">
    <property type="entry name" value="PNPLA_dom"/>
</dbReference>
<dbReference type="GO" id="GO:0016298">
    <property type="term" value="F:lipase activity"/>
    <property type="evidence" value="ECO:0007669"/>
    <property type="project" value="UniProtKB-ARBA"/>
</dbReference>
<feature type="domain" description="PNPLA" evidence="5">
    <location>
        <begin position="23"/>
        <end position="98"/>
    </location>
</feature>
<dbReference type="PROSITE" id="PS51635">
    <property type="entry name" value="PNPLA"/>
    <property type="match status" value="1"/>
</dbReference>
<dbReference type="SUPFAM" id="SSF52151">
    <property type="entry name" value="FabD/lysophospholipase-like"/>
    <property type="match status" value="1"/>
</dbReference>
<dbReference type="EMBL" id="JAANIU010010399">
    <property type="protein sequence ID" value="KAG1531881.1"/>
    <property type="molecule type" value="Genomic_DNA"/>
</dbReference>
<dbReference type="AlphaFoldDB" id="A0A9P7C1N3"/>
<organism evidence="6 7">
    <name type="scientific">Rhizopus delemar</name>
    <dbReference type="NCBI Taxonomy" id="936053"/>
    <lineage>
        <taxon>Eukaryota</taxon>
        <taxon>Fungi</taxon>
        <taxon>Fungi incertae sedis</taxon>
        <taxon>Mucoromycota</taxon>
        <taxon>Mucoromycotina</taxon>
        <taxon>Mucoromycetes</taxon>
        <taxon>Mucorales</taxon>
        <taxon>Mucorineae</taxon>
        <taxon>Rhizopodaceae</taxon>
        <taxon>Rhizopus</taxon>
    </lineage>
</organism>
<dbReference type="PANTHER" id="PTHR14226:SF57">
    <property type="entry name" value="BLR7027 PROTEIN"/>
    <property type="match status" value="1"/>
</dbReference>
<comment type="caution">
    <text evidence="6">The sequence shown here is derived from an EMBL/GenBank/DDBJ whole genome shotgun (WGS) entry which is preliminary data.</text>
</comment>
<reference evidence="6 7" key="1">
    <citation type="journal article" date="2020" name="Microb. Genom.">
        <title>Genetic diversity of clinical and environmental Mucorales isolates obtained from an investigation of mucormycosis cases among solid organ transplant recipients.</title>
        <authorList>
            <person name="Nguyen M.H."/>
            <person name="Kaul D."/>
            <person name="Muto C."/>
            <person name="Cheng S.J."/>
            <person name="Richter R.A."/>
            <person name="Bruno V.M."/>
            <person name="Liu G."/>
            <person name="Beyhan S."/>
            <person name="Sundermann A.J."/>
            <person name="Mounaud S."/>
            <person name="Pasculle A.W."/>
            <person name="Nierman W.C."/>
            <person name="Driscoll E."/>
            <person name="Cumbie R."/>
            <person name="Clancy C.J."/>
            <person name="Dupont C.L."/>
        </authorList>
    </citation>
    <scope>NUCLEOTIDE SEQUENCE [LARGE SCALE GENOMIC DNA]</scope>
    <source>
        <strain evidence="6 7">GL24</strain>
    </source>
</reference>
<name>A0A9P7C1N3_9FUNG</name>
<proteinExistence type="predicted"/>
<feature type="short sequence motif" description="GXGXXG" evidence="4">
    <location>
        <begin position="27"/>
        <end position="32"/>
    </location>
</feature>
<evidence type="ECO:0000313" key="6">
    <source>
        <dbReference type="EMBL" id="KAG1531881.1"/>
    </source>
</evidence>
<protein>
    <recommendedName>
        <fullName evidence="5">PNPLA domain-containing protein</fullName>
    </recommendedName>
</protein>
<evidence type="ECO:0000313" key="7">
    <source>
        <dbReference type="Proteomes" id="UP000740926"/>
    </source>
</evidence>
<sequence length="98" mass="10229">MTTRRKSQSTDTGDTPPYETVALVLQGGGALGSYQAGVYQGLHEAGIRPNWISGISIGSINAAIIAASAVRRGSPRCRGATPWRACSKAFPSDSVRPP</sequence>
<dbReference type="Gene3D" id="3.40.1090.10">
    <property type="entry name" value="Cytosolic phospholipase A2 catalytic domain"/>
    <property type="match status" value="1"/>
</dbReference>
<dbReference type="GO" id="GO:0046486">
    <property type="term" value="P:glycerolipid metabolic process"/>
    <property type="evidence" value="ECO:0007669"/>
    <property type="project" value="UniProtKB-ARBA"/>
</dbReference>
<gene>
    <name evidence="6" type="ORF">G6F50_016464</name>
</gene>
<evidence type="ECO:0000256" key="3">
    <source>
        <dbReference type="ARBA" id="ARBA00023098"/>
    </source>
</evidence>
<accession>A0A9P7C1N3</accession>
<comment type="caution">
    <text evidence="4">Lacks conserved residue(s) required for the propagation of feature annotation.</text>
</comment>